<dbReference type="Proteomes" id="UP000054988">
    <property type="component" value="Unassembled WGS sequence"/>
</dbReference>
<organism evidence="1 2">
    <name type="scientific">Moniliophthora roreri</name>
    <name type="common">Frosty pod rot fungus</name>
    <name type="synonym">Monilia roreri</name>
    <dbReference type="NCBI Taxonomy" id="221103"/>
    <lineage>
        <taxon>Eukaryota</taxon>
        <taxon>Fungi</taxon>
        <taxon>Dikarya</taxon>
        <taxon>Basidiomycota</taxon>
        <taxon>Agaricomycotina</taxon>
        <taxon>Agaricomycetes</taxon>
        <taxon>Agaricomycetidae</taxon>
        <taxon>Agaricales</taxon>
        <taxon>Marasmiineae</taxon>
        <taxon>Marasmiaceae</taxon>
        <taxon>Moniliophthora</taxon>
    </lineage>
</organism>
<dbReference type="EMBL" id="LATX01002136">
    <property type="protein sequence ID" value="KTB33765.1"/>
    <property type="molecule type" value="Genomic_DNA"/>
</dbReference>
<sequence>MYETTLRKFY</sequence>
<name>A0A0W0FBW6_MONRR</name>
<accession>A0A0W0FBW6</accession>
<gene>
    <name evidence="1" type="ORF">WG66_13658</name>
</gene>
<protein>
    <submittedName>
        <fullName evidence="1">Uncharacterized protein</fullName>
    </submittedName>
</protein>
<reference evidence="1 2" key="1">
    <citation type="submission" date="2015-12" db="EMBL/GenBank/DDBJ databases">
        <title>Draft genome sequence of Moniliophthora roreri, the causal agent of frosty pod rot of cacao.</title>
        <authorList>
            <person name="Aime M.C."/>
            <person name="Diaz-Valderrama J.R."/>
            <person name="Kijpornyongpan T."/>
            <person name="Phillips-Mora W."/>
        </authorList>
    </citation>
    <scope>NUCLEOTIDE SEQUENCE [LARGE SCALE GENOMIC DNA]</scope>
    <source>
        <strain evidence="1 2">MCA 2952</strain>
    </source>
</reference>
<comment type="caution">
    <text evidence="1">The sequence shown here is derived from an EMBL/GenBank/DDBJ whole genome shotgun (WGS) entry which is preliminary data.</text>
</comment>
<evidence type="ECO:0000313" key="2">
    <source>
        <dbReference type="Proteomes" id="UP000054988"/>
    </source>
</evidence>
<proteinExistence type="predicted"/>
<evidence type="ECO:0000313" key="1">
    <source>
        <dbReference type="EMBL" id="KTB33765.1"/>
    </source>
</evidence>